<keyword evidence="8" id="KW-1185">Reference proteome</keyword>
<sequence>MSGARRYLTGLTMHRARSMFSKKVKWEETMTYKSIRALERGIDVLQYLNTVKGAAPPEIAENVNLPRPTVHRILETLSELNLVYRSQLGDEYRLSSGVQRLAGNRSSVRLNWIDEIALPALLELTSEIIWPSDIAVCHKAAMIIQGTTHRISPMSCDVGMVGNRRSMLMSPLGRAYLSHCPDDELKSILCALNASSASEDKGARDRAFIKEIIETGRRDGVSACNERPHPRCASLAAPIRLNGKVLACMNVVWRANMLTIEDAMDQIRDPLLATRDRIEAQLHEQFARPALGSTSFPETYTLRTGTRDRLPHSLALA</sequence>
<dbReference type="InterPro" id="IPR036388">
    <property type="entry name" value="WH-like_DNA-bd_sf"/>
</dbReference>
<feature type="domain" description="IclR-ED" evidence="5">
    <location>
        <begin position="99"/>
        <end position="284"/>
    </location>
</feature>
<dbReference type="PANTHER" id="PTHR30136:SF23">
    <property type="entry name" value="DNA-BINDING TRANSCRIPTIONAL ACTIVATOR MHPR"/>
    <property type="match status" value="1"/>
</dbReference>
<dbReference type="PROSITE" id="PS51078">
    <property type="entry name" value="ICLR_ED"/>
    <property type="match status" value="1"/>
</dbReference>
<dbReference type="PANTHER" id="PTHR30136">
    <property type="entry name" value="HELIX-TURN-HELIX TRANSCRIPTIONAL REGULATOR, ICLR FAMILY"/>
    <property type="match status" value="1"/>
</dbReference>
<dbReference type="PROSITE" id="PS51077">
    <property type="entry name" value="HTH_ICLR"/>
    <property type="match status" value="1"/>
</dbReference>
<feature type="domain" description="HTH iclR-type" evidence="4">
    <location>
        <begin position="35"/>
        <end position="96"/>
    </location>
</feature>
<dbReference type="SUPFAM" id="SSF55781">
    <property type="entry name" value="GAF domain-like"/>
    <property type="match status" value="1"/>
</dbReference>
<evidence type="ECO:0000313" key="6">
    <source>
        <dbReference type="EMBL" id="MUO41349.1"/>
    </source>
</evidence>
<proteinExistence type="predicted"/>
<keyword evidence="2" id="KW-0238">DNA-binding</keyword>
<dbReference type="Gene3D" id="1.10.10.10">
    <property type="entry name" value="Winged helix-like DNA-binding domain superfamily/Winged helix DNA-binding domain"/>
    <property type="match status" value="1"/>
</dbReference>
<evidence type="ECO:0000256" key="1">
    <source>
        <dbReference type="ARBA" id="ARBA00023015"/>
    </source>
</evidence>
<dbReference type="AlphaFoldDB" id="A0ABD6H2I1"/>
<dbReference type="Pfam" id="PF01614">
    <property type="entry name" value="IclR_C"/>
    <property type="match status" value="1"/>
</dbReference>
<dbReference type="InterPro" id="IPR005471">
    <property type="entry name" value="Tscrpt_reg_IclR_N"/>
</dbReference>
<dbReference type="Proteomes" id="UP000179536">
    <property type="component" value="Unassembled WGS sequence"/>
</dbReference>
<dbReference type="InterPro" id="IPR036390">
    <property type="entry name" value="WH_DNA-bd_sf"/>
</dbReference>
<dbReference type="InterPro" id="IPR029016">
    <property type="entry name" value="GAF-like_dom_sf"/>
</dbReference>
<evidence type="ECO:0000256" key="3">
    <source>
        <dbReference type="ARBA" id="ARBA00023163"/>
    </source>
</evidence>
<evidence type="ECO:0000259" key="4">
    <source>
        <dbReference type="PROSITE" id="PS51077"/>
    </source>
</evidence>
<evidence type="ECO:0000313" key="8">
    <source>
        <dbReference type="Proteomes" id="UP000179454"/>
    </source>
</evidence>
<dbReference type="SMART" id="SM00346">
    <property type="entry name" value="HTH_ICLR"/>
    <property type="match status" value="1"/>
</dbReference>
<dbReference type="GO" id="GO:0003677">
    <property type="term" value="F:DNA binding"/>
    <property type="evidence" value="ECO:0007669"/>
    <property type="project" value="UniProtKB-KW"/>
</dbReference>
<dbReference type="InterPro" id="IPR014757">
    <property type="entry name" value="Tscrpt_reg_IclR_C"/>
</dbReference>
<dbReference type="SUPFAM" id="SSF46785">
    <property type="entry name" value="Winged helix' DNA-binding domain"/>
    <property type="match status" value="1"/>
</dbReference>
<evidence type="ECO:0000313" key="9">
    <source>
        <dbReference type="Proteomes" id="UP000179536"/>
    </source>
</evidence>
<keyword evidence="3" id="KW-0804">Transcription</keyword>
<keyword evidence="1" id="KW-0805">Transcription regulation</keyword>
<gene>
    <name evidence="7" type="ORF">BBK91_003595</name>
    <name evidence="6" type="ORF">BBL17_006075</name>
</gene>
<evidence type="ECO:0000259" key="5">
    <source>
        <dbReference type="PROSITE" id="PS51078"/>
    </source>
</evidence>
<reference evidence="8 9" key="1">
    <citation type="submission" date="2019-11" db="EMBL/GenBank/DDBJ databases">
        <title>Whole-genome sequencing of Allorhizobium vitis.</title>
        <authorList>
            <person name="Gan H.M."/>
            <person name="Savka M.A."/>
        </authorList>
    </citation>
    <scope>NUCLEOTIDE SEQUENCE [LARGE SCALE GENOMIC DNA]</scope>
    <source>
        <strain evidence="7 9">RF2/1</strain>
        <strain evidence="6 8">T1/7</strain>
    </source>
</reference>
<dbReference type="Gene3D" id="3.30.450.40">
    <property type="match status" value="1"/>
</dbReference>
<protein>
    <submittedName>
        <fullName evidence="7">Helix-turn-helix domain-containing protein</fullName>
    </submittedName>
</protein>
<evidence type="ECO:0000313" key="7">
    <source>
        <dbReference type="EMBL" id="MUP08953.1"/>
    </source>
</evidence>
<dbReference type="Pfam" id="PF09339">
    <property type="entry name" value="HTH_IclR"/>
    <property type="match status" value="1"/>
</dbReference>
<organism evidence="7 9">
    <name type="scientific">Agrobacterium vitis</name>
    <name type="common">Rhizobium vitis</name>
    <dbReference type="NCBI Taxonomy" id="373"/>
    <lineage>
        <taxon>Bacteria</taxon>
        <taxon>Pseudomonadati</taxon>
        <taxon>Pseudomonadota</taxon>
        <taxon>Alphaproteobacteria</taxon>
        <taxon>Hyphomicrobiales</taxon>
        <taxon>Rhizobiaceae</taxon>
        <taxon>Rhizobium/Agrobacterium group</taxon>
        <taxon>Agrobacterium</taxon>
    </lineage>
</organism>
<dbReference type="InterPro" id="IPR050707">
    <property type="entry name" value="HTH_MetabolicPath_Reg"/>
</dbReference>
<name>A0ABD6H2I1_AGRVI</name>
<comment type="caution">
    <text evidence="7">The sequence shown here is derived from an EMBL/GenBank/DDBJ whole genome shotgun (WGS) entry which is preliminary data.</text>
</comment>
<accession>A0ABD6H2I1</accession>
<dbReference type="EMBL" id="MBFE02000003">
    <property type="protein sequence ID" value="MUO41349.1"/>
    <property type="molecule type" value="Genomic_DNA"/>
</dbReference>
<evidence type="ECO:0000256" key="2">
    <source>
        <dbReference type="ARBA" id="ARBA00023125"/>
    </source>
</evidence>
<dbReference type="Proteomes" id="UP000179454">
    <property type="component" value="Unassembled WGS sequence"/>
</dbReference>
<dbReference type="GO" id="GO:0006355">
    <property type="term" value="P:regulation of DNA-templated transcription"/>
    <property type="evidence" value="ECO:0007669"/>
    <property type="project" value="UniProtKB-ARBA"/>
</dbReference>
<dbReference type="EMBL" id="MBFA02000002">
    <property type="protein sequence ID" value="MUP08953.1"/>
    <property type="molecule type" value="Genomic_DNA"/>
</dbReference>